<dbReference type="SMART" id="SM00195">
    <property type="entry name" value="DSPc"/>
    <property type="match status" value="1"/>
</dbReference>
<evidence type="ECO:0000256" key="8">
    <source>
        <dbReference type="ARBA" id="ARBA00047761"/>
    </source>
</evidence>
<dbReference type="PROSITE" id="PS50056">
    <property type="entry name" value="TYR_PHOSPHATASE_2"/>
    <property type="match status" value="1"/>
</dbReference>
<dbReference type="Proteomes" id="UP000011083">
    <property type="component" value="Unassembled WGS sequence"/>
</dbReference>
<gene>
    <name evidence="11" type="ORF">ACA1_069290</name>
</gene>
<dbReference type="KEGG" id="acan:ACA1_069290"/>
<protein>
    <recommendedName>
        <fullName evidence="2">protein-tyrosine-phosphatase</fullName>
        <ecNumber evidence="2">3.1.3.48</ecNumber>
    </recommendedName>
</protein>
<dbReference type="GeneID" id="14924318"/>
<keyword evidence="6" id="KW-0862">Zinc</keyword>
<evidence type="ECO:0000256" key="7">
    <source>
        <dbReference type="ARBA" id="ARBA00022912"/>
    </source>
</evidence>
<dbReference type="InterPro" id="IPR016130">
    <property type="entry name" value="Tyr_Pase_AS"/>
</dbReference>
<dbReference type="VEuPathDB" id="AmoebaDB:ACA1_069290"/>
<organism evidence="11 12">
    <name type="scientific">Acanthamoeba castellanii (strain ATCC 30010 / Neff)</name>
    <dbReference type="NCBI Taxonomy" id="1257118"/>
    <lineage>
        <taxon>Eukaryota</taxon>
        <taxon>Amoebozoa</taxon>
        <taxon>Discosea</taxon>
        <taxon>Longamoebia</taxon>
        <taxon>Centramoebida</taxon>
        <taxon>Acanthamoebidae</taxon>
        <taxon>Acanthamoeba</taxon>
    </lineage>
</organism>
<dbReference type="CDD" id="cd14498">
    <property type="entry name" value="DSP"/>
    <property type="match status" value="1"/>
</dbReference>
<dbReference type="GO" id="GO:0008330">
    <property type="term" value="F:protein tyrosine/threonine phosphatase activity"/>
    <property type="evidence" value="ECO:0007669"/>
    <property type="project" value="TreeGrafter"/>
</dbReference>
<evidence type="ECO:0000256" key="3">
    <source>
        <dbReference type="ARBA" id="ARBA00022723"/>
    </source>
</evidence>
<dbReference type="Gene3D" id="3.30.60.90">
    <property type="match status" value="1"/>
</dbReference>
<evidence type="ECO:0000256" key="1">
    <source>
        <dbReference type="ARBA" id="ARBA00008601"/>
    </source>
</evidence>
<dbReference type="CDD" id="cd02249">
    <property type="entry name" value="ZZ"/>
    <property type="match status" value="1"/>
</dbReference>
<keyword evidence="12" id="KW-1185">Reference proteome</keyword>
<comment type="catalytic activity">
    <reaction evidence="8">
        <text>O-phospho-L-seryl-[protein] + H2O = L-seryl-[protein] + phosphate</text>
        <dbReference type="Rhea" id="RHEA:20629"/>
        <dbReference type="Rhea" id="RHEA-COMP:9863"/>
        <dbReference type="Rhea" id="RHEA-COMP:11604"/>
        <dbReference type="ChEBI" id="CHEBI:15377"/>
        <dbReference type="ChEBI" id="CHEBI:29999"/>
        <dbReference type="ChEBI" id="CHEBI:43474"/>
        <dbReference type="ChEBI" id="CHEBI:83421"/>
        <dbReference type="EC" id="3.1.3.16"/>
    </reaction>
</comment>
<dbReference type="SUPFAM" id="SSF57850">
    <property type="entry name" value="RING/U-box"/>
    <property type="match status" value="1"/>
</dbReference>
<keyword evidence="7" id="KW-0904">Protein phosphatase</keyword>
<evidence type="ECO:0000256" key="2">
    <source>
        <dbReference type="ARBA" id="ARBA00013064"/>
    </source>
</evidence>
<evidence type="ECO:0000313" key="11">
    <source>
        <dbReference type="EMBL" id="ELR23345.1"/>
    </source>
</evidence>
<name>L8HDS7_ACACF</name>
<dbReference type="GO" id="GO:0008270">
    <property type="term" value="F:zinc ion binding"/>
    <property type="evidence" value="ECO:0007669"/>
    <property type="project" value="UniProtKB-KW"/>
</dbReference>
<keyword evidence="5" id="KW-0378">Hydrolase</keyword>
<proteinExistence type="inferred from homology"/>
<evidence type="ECO:0000259" key="10">
    <source>
        <dbReference type="PROSITE" id="PS50056"/>
    </source>
</evidence>
<feature type="domain" description="Tyrosine specific protein phosphatases" evidence="10">
    <location>
        <begin position="144"/>
        <end position="196"/>
    </location>
</feature>
<dbReference type="OrthoDB" id="10628662at2759"/>
<dbReference type="InterPro" id="IPR029021">
    <property type="entry name" value="Prot-tyrosine_phosphatase-like"/>
</dbReference>
<evidence type="ECO:0000256" key="9">
    <source>
        <dbReference type="SAM" id="MobiDB-lite"/>
    </source>
</evidence>
<dbReference type="PROSITE" id="PS00383">
    <property type="entry name" value="TYR_PHOSPHATASE_1"/>
    <property type="match status" value="1"/>
</dbReference>
<accession>L8HDS7</accession>
<dbReference type="STRING" id="1257118.L8HDS7"/>
<dbReference type="Gene3D" id="3.90.190.10">
    <property type="entry name" value="Protein tyrosine phosphatase superfamily"/>
    <property type="match status" value="1"/>
</dbReference>
<dbReference type="AlphaFoldDB" id="L8HDS7"/>
<dbReference type="InterPro" id="IPR020422">
    <property type="entry name" value="TYR_PHOSPHATASE_DUAL_dom"/>
</dbReference>
<dbReference type="InterPro" id="IPR000340">
    <property type="entry name" value="Dual-sp_phosphatase_cat-dom"/>
</dbReference>
<dbReference type="GO" id="GO:0005737">
    <property type="term" value="C:cytoplasm"/>
    <property type="evidence" value="ECO:0007669"/>
    <property type="project" value="TreeGrafter"/>
</dbReference>
<dbReference type="PANTHER" id="PTHR10159">
    <property type="entry name" value="DUAL SPECIFICITY PROTEIN PHOSPHATASE"/>
    <property type="match status" value="1"/>
</dbReference>
<dbReference type="GO" id="GO:0017017">
    <property type="term" value="F:MAP kinase tyrosine/serine/threonine phosphatase activity"/>
    <property type="evidence" value="ECO:0007669"/>
    <property type="project" value="TreeGrafter"/>
</dbReference>
<dbReference type="GO" id="GO:0004722">
    <property type="term" value="F:protein serine/threonine phosphatase activity"/>
    <property type="evidence" value="ECO:0007669"/>
    <property type="project" value="UniProtKB-EC"/>
</dbReference>
<dbReference type="Pfam" id="PF00782">
    <property type="entry name" value="DSPc"/>
    <property type="match status" value="1"/>
</dbReference>
<keyword evidence="4" id="KW-0863">Zinc-finger</keyword>
<evidence type="ECO:0000313" key="12">
    <source>
        <dbReference type="Proteomes" id="UP000011083"/>
    </source>
</evidence>
<dbReference type="Pfam" id="PF00569">
    <property type="entry name" value="ZZ"/>
    <property type="match status" value="1"/>
</dbReference>
<dbReference type="GO" id="GO:0043409">
    <property type="term" value="P:negative regulation of MAPK cascade"/>
    <property type="evidence" value="ECO:0007669"/>
    <property type="project" value="TreeGrafter"/>
</dbReference>
<dbReference type="EC" id="3.1.3.48" evidence="2"/>
<keyword evidence="3" id="KW-0479">Metal-binding</keyword>
<evidence type="ECO:0000256" key="5">
    <source>
        <dbReference type="ARBA" id="ARBA00022801"/>
    </source>
</evidence>
<dbReference type="InterPro" id="IPR000433">
    <property type="entry name" value="Znf_ZZ"/>
</dbReference>
<evidence type="ECO:0000256" key="6">
    <source>
        <dbReference type="ARBA" id="ARBA00022833"/>
    </source>
</evidence>
<dbReference type="RefSeq" id="XP_004352873.1">
    <property type="nucleotide sequence ID" value="XM_004352821.1"/>
</dbReference>
<sequence length="399" mass="45610">MKKILIDPEREVRYHCATCGDFDACEECLLGEEVSHPHPLAKIKPKLRAKLLYSLKDPKTGNTLFLSNFPVAIPGSTHLTQHNIRAVLSVIEFDKVDGTYELAQKAFLQGKHMHKSAATSGVVYHHLNIPDLQNPALLADYGAFNVLEESTTFIDKAIDNGNVIVHCKEGQRRSPTMFLAWMITRGFDVDKAIKMIGKDYNDPHFEWKDKYVKTRASWIVELRKWEKDWKAKQERWLQTKGKVLAEDWDRLFLGEASIATRVRRRKRAPEDEEDVDITPDIVMPKPQQQPNIAGGKRKREEAPPAAGGQASARNRLNDMLQRFEDLEEQKEVQKRAEKRMRTNMAKEAAKVEAATNGFLMTAVSSQATRRRAFEENRRMAENIGFRSTAHTRSHNPGHM</sequence>
<dbReference type="PANTHER" id="PTHR10159:SF519">
    <property type="entry name" value="DUAL SPECIFICITY PROTEIN PHOSPHATASE MPK3"/>
    <property type="match status" value="1"/>
</dbReference>
<feature type="region of interest" description="Disordered" evidence="9">
    <location>
        <begin position="263"/>
        <end position="310"/>
    </location>
</feature>
<dbReference type="SUPFAM" id="SSF52799">
    <property type="entry name" value="(Phosphotyrosine protein) phosphatases II"/>
    <property type="match status" value="1"/>
</dbReference>
<reference evidence="11 12" key="1">
    <citation type="journal article" date="2013" name="Genome Biol.">
        <title>Genome of Acanthamoeba castellanii highlights extensive lateral gene transfer and early evolution of tyrosine kinase signaling.</title>
        <authorList>
            <person name="Clarke M."/>
            <person name="Lohan A.J."/>
            <person name="Liu B."/>
            <person name="Lagkouvardos I."/>
            <person name="Roy S."/>
            <person name="Zafar N."/>
            <person name="Bertelli C."/>
            <person name="Schilde C."/>
            <person name="Kianianmomeni A."/>
            <person name="Burglin T.R."/>
            <person name="Frech C."/>
            <person name="Turcotte B."/>
            <person name="Kopec K.O."/>
            <person name="Synnott J.M."/>
            <person name="Choo C."/>
            <person name="Paponov I."/>
            <person name="Finkler A."/>
            <person name="Soon Heng Tan C."/>
            <person name="Hutchins A.P."/>
            <person name="Weinmeier T."/>
            <person name="Rattei T."/>
            <person name="Chu J.S."/>
            <person name="Gimenez G."/>
            <person name="Irimia M."/>
            <person name="Rigden D.J."/>
            <person name="Fitzpatrick D.A."/>
            <person name="Lorenzo-Morales J."/>
            <person name="Bateman A."/>
            <person name="Chiu C.H."/>
            <person name="Tang P."/>
            <person name="Hegemann P."/>
            <person name="Fromm H."/>
            <person name="Raoult D."/>
            <person name="Greub G."/>
            <person name="Miranda-Saavedra D."/>
            <person name="Chen N."/>
            <person name="Nash P."/>
            <person name="Ginger M.L."/>
            <person name="Horn M."/>
            <person name="Schaap P."/>
            <person name="Caler L."/>
            <person name="Loftus B."/>
        </authorList>
    </citation>
    <scope>NUCLEOTIDE SEQUENCE [LARGE SCALE GENOMIC DNA]</scope>
    <source>
        <strain evidence="11 12">Neff</strain>
    </source>
</reference>
<dbReference type="InterPro" id="IPR043145">
    <property type="entry name" value="Znf_ZZ_sf"/>
</dbReference>
<evidence type="ECO:0000256" key="4">
    <source>
        <dbReference type="ARBA" id="ARBA00022771"/>
    </source>
</evidence>
<dbReference type="InterPro" id="IPR000387">
    <property type="entry name" value="Tyr_Pase_dom"/>
</dbReference>
<dbReference type="GO" id="GO:0033550">
    <property type="term" value="F:MAP kinase tyrosine phosphatase activity"/>
    <property type="evidence" value="ECO:0007669"/>
    <property type="project" value="TreeGrafter"/>
</dbReference>
<dbReference type="EMBL" id="KB007857">
    <property type="protein sequence ID" value="ELR23345.1"/>
    <property type="molecule type" value="Genomic_DNA"/>
</dbReference>
<comment type="similarity">
    <text evidence="1">Belongs to the protein-tyrosine phosphatase family. Non-receptor class dual specificity subfamily.</text>
</comment>